<keyword evidence="2" id="KW-1133">Transmembrane helix</keyword>
<organism evidence="4 5">
    <name type="scientific">Ramlibacter agri</name>
    <dbReference type="NCBI Taxonomy" id="2728837"/>
    <lineage>
        <taxon>Bacteria</taxon>
        <taxon>Pseudomonadati</taxon>
        <taxon>Pseudomonadota</taxon>
        <taxon>Betaproteobacteria</taxon>
        <taxon>Burkholderiales</taxon>
        <taxon>Comamonadaceae</taxon>
        <taxon>Ramlibacter</taxon>
    </lineage>
</organism>
<comment type="caution">
    <text evidence="4">The sequence shown here is derived from an EMBL/GenBank/DDBJ whole genome shotgun (WGS) entry which is preliminary data.</text>
</comment>
<proteinExistence type="predicted"/>
<accession>A0A848H0H3</accession>
<feature type="transmembrane region" description="Helical" evidence="2">
    <location>
        <begin position="343"/>
        <end position="362"/>
    </location>
</feature>
<feature type="region of interest" description="Disordered" evidence="1">
    <location>
        <begin position="532"/>
        <end position="569"/>
    </location>
</feature>
<evidence type="ECO:0000256" key="1">
    <source>
        <dbReference type="SAM" id="MobiDB-lite"/>
    </source>
</evidence>
<keyword evidence="5" id="KW-1185">Reference proteome</keyword>
<evidence type="ECO:0000313" key="5">
    <source>
        <dbReference type="Proteomes" id="UP000541185"/>
    </source>
</evidence>
<sequence>MLQDALGTIDAVSLARAWEDPAGSATLEQVASPAGQARFHAAPPPEAIHDLGNQGALWLHLRLQRPPEGRQEWVLEFPMPVLDFVTVYQRGPQGWAGESAGDTVAVNSWPEAGRYPFFRLDLPPGETRDVFVRIRHLTPANFPVRLLTSAVHARNIQLEYLALGTAFGALLLLVAGCLARGLVYRDRIFGWYAVYALVTSLGVAAFTGAAAHLLWPGFSALGDSPPPMLAAAFGVAAVLFVRNLIGVRRRFLGQDRLLKGLAGIGVVLIAAPPVLPKMLGLHLLGAYLAIATFSVLGVAAAAWRRGDEVGKWVCAAFLPMTLSVLASFMRIFGWLPVSTGSQYAVVLAMGLEIPLLLVALTIRSRERHSAQVREQALTTHDALTGLLAPHLFQDRLRQVIARYKREGQGAAVMFIDLVNHGPIKDRFGTAVAEQSLLRSVIKLHRLVRDVDTVARLGEARFAVILEGATARASVTDRGARLIAAGLMPLPGLKPDVTLQFHIAALLLSERPTEAGDVEAALADQLARMSPRTRRPIRFVAPDTPEHADSSLFLPSDDEKRSRPPLSAVS</sequence>
<dbReference type="EMBL" id="JABBFX010000001">
    <property type="protein sequence ID" value="NML43039.1"/>
    <property type="molecule type" value="Genomic_DNA"/>
</dbReference>
<dbReference type="SUPFAM" id="SSF55073">
    <property type="entry name" value="Nucleotide cyclase"/>
    <property type="match status" value="1"/>
</dbReference>
<gene>
    <name evidence="4" type="ORF">HHL11_04700</name>
</gene>
<feature type="transmembrane region" description="Helical" evidence="2">
    <location>
        <begin position="227"/>
        <end position="245"/>
    </location>
</feature>
<feature type="transmembrane region" description="Helical" evidence="2">
    <location>
        <begin position="257"/>
        <end position="275"/>
    </location>
</feature>
<reference evidence="4 5" key="1">
    <citation type="submission" date="2020-04" db="EMBL/GenBank/DDBJ databases">
        <title>Ramlibacter sp. G-1-2-2 isolated from soil.</title>
        <authorList>
            <person name="Dahal R.H."/>
        </authorList>
    </citation>
    <scope>NUCLEOTIDE SEQUENCE [LARGE SCALE GENOMIC DNA]</scope>
    <source>
        <strain evidence="4 5">G-1-2-2</strain>
    </source>
</reference>
<evidence type="ECO:0000256" key="2">
    <source>
        <dbReference type="SAM" id="Phobius"/>
    </source>
</evidence>
<dbReference type="Proteomes" id="UP000541185">
    <property type="component" value="Unassembled WGS sequence"/>
</dbReference>
<name>A0A848H0H3_9BURK</name>
<dbReference type="RefSeq" id="WP_169417278.1">
    <property type="nucleotide sequence ID" value="NZ_JABBFX010000001.1"/>
</dbReference>
<dbReference type="Gene3D" id="3.30.70.270">
    <property type="match status" value="1"/>
</dbReference>
<dbReference type="Pfam" id="PF00990">
    <property type="entry name" value="GGDEF"/>
    <property type="match status" value="1"/>
</dbReference>
<dbReference type="PANTHER" id="PTHR44757:SF2">
    <property type="entry name" value="BIOFILM ARCHITECTURE MAINTENANCE PROTEIN MBAA"/>
    <property type="match status" value="1"/>
</dbReference>
<evidence type="ECO:0000313" key="4">
    <source>
        <dbReference type="EMBL" id="NML43039.1"/>
    </source>
</evidence>
<dbReference type="InterPro" id="IPR029787">
    <property type="entry name" value="Nucleotide_cyclase"/>
</dbReference>
<dbReference type="InterPro" id="IPR011622">
    <property type="entry name" value="7TMR_DISM_rcpt_extracell_dom2"/>
</dbReference>
<dbReference type="AlphaFoldDB" id="A0A848H0H3"/>
<feature type="domain" description="GGDEF" evidence="3">
    <location>
        <begin position="368"/>
        <end position="540"/>
    </location>
</feature>
<dbReference type="InterPro" id="IPR052155">
    <property type="entry name" value="Biofilm_reg_signaling"/>
</dbReference>
<keyword evidence="2" id="KW-0812">Transmembrane</keyword>
<evidence type="ECO:0000259" key="3">
    <source>
        <dbReference type="SMART" id="SM00267"/>
    </source>
</evidence>
<dbReference type="Pfam" id="PF07695">
    <property type="entry name" value="7TMR-DISM_7TM"/>
    <property type="match status" value="1"/>
</dbReference>
<dbReference type="InterPro" id="IPR043128">
    <property type="entry name" value="Rev_trsase/Diguanyl_cyclase"/>
</dbReference>
<feature type="transmembrane region" description="Helical" evidence="2">
    <location>
        <begin position="160"/>
        <end position="179"/>
    </location>
</feature>
<keyword evidence="2" id="KW-0472">Membrane</keyword>
<dbReference type="InterPro" id="IPR011623">
    <property type="entry name" value="7TMR_DISM_rcpt_extracell_dom1"/>
</dbReference>
<dbReference type="PANTHER" id="PTHR44757">
    <property type="entry name" value="DIGUANYLATE CYCLASE DGCP"/>
    <property type="match status" value="1"/>
</dbReference>
<feature type="transmembrane region" description="Helical" evidence="2">
    <location>
        <begin position="315"/>
        <end position="337"/>
    </location>
</feature>
<dbReference type="NCBIfam" id="TIGR00254">
    <property type="entry name" value="GGDEF"/>
    <property type="match status" value="1"/>
</dbReference>
<feature type="transmembrane region" description="Helical" evidence="2">
    <location>
        <begin position="281"/>
        <end position="303"/>
    </location>
</feature>
<dbReference type="Gene3D" id="2.60.40.2380">
    <property type="match status" value="1"/>
</dbReference>
<dbReference type="SMART" id="SM00267">
    <property type="entry name" value="GGDEF"/>
    <property type="match status" value="1"/>
</dbReference>
<protein>
    <submittedName>
        <fullName evidence="4">Diguanylate cyclase</fullName>
    </submittedName>
</protein>
<feature type="transmembrane region" description="Helical" evidence="2">
    <location>
        <begin position="191"/>
        <end position="215"/>
    </location>
</feature>
<dbReference type="Pfam" id="PF07696">
    <property type="entry name" value="7TMR-DISMED2"/>
    <property type="match status" value="1"/>
</dbReference>
<dbReference type="InterPro" id="IPR000160">
    <property type="entry name" value="GGDEF_dom"/>
</dbReference>